<evidence type="ECO:0000256" key="1">
    <source>
        <dbReference type="ARBA" id="ARBA00006889"/>
    </source>
</evidence>
<comment type="caution">
    <text evidence="4">The sequence shown here is derived from an EMBL/GenBank/DDBJ whole genome shotgun (WGS) entry which is preliminary data.</text>
</comment>
<evidence type="ECO:0000313" key="5">
    <source>
        <dbReference type="Proteomes" id="UP001141327"/>
    </source>
</evidence>
<gene>
    <name evidence="4" type="ORF">PAPYR_6004</name>
</gene>
<dbReference type="PIRSF" id="PIRSF036893">
    <property type="entry name" value="Lipocalin_ApoD"/>
    <property type="match status" value="1"/>
</dbReference>
<name>A0ABQ8UGC9_9EUKA</name>
<sequence>MEPATKVKSVPRVDLDRYTGKWFEIFRMPFFFEKLCVSDVTAEYQLMNRNRISIVNSCTKANGKRNVARAVGTVVPGSNGARLKVSFWRPMKGDYWVIGLHPEYQWALVGEPKGKYLWLLSRTPTLPQEEIDKALQMAKDQGYDIQKLIWTKQTVEAKSG</sequence>
<dbReference type="Pfam" id="PF08212">
    <property type="entry name" value="Lipocalin_2"/>
    <property type="match status" value="1"/>
</dbReference>
<evidence type="ECO:0000256" key="2">
    <source>
        <dbReference type="PIRNR" id="PIRNR036893"/>
    </source>
</evidence>
<dbReference type="InterPro" id="IPR012674">
    <property type="entry name" value="Calycin"/>
</dbReference>
<dbReference type="PRINTS" id="PR01171">
    <property type="entry name" value="BCTLIPOCALIN"/>
</dbReference>
<evidence type="ECO:0000259" key="3">
    <source>
        <dbReference type="Pfam" id="PF08212"/>
    </source>
</evidence>
<keyword evidence="5" id="KW-1185">Reference proteome</keyword>
<dbReference type="InterPro" id="IPR002446">
    <property type="entry name" value="Lipocalin_bac"/>
</dbReference>
<comment type="similarity">
    <text evidence="1 2">Belongs to the calycin superfamily. Lipocalin family.</text>
</comment>
<organism evidence="4 5">
    <name type="scientific">Paratrimastix pyriformis</name>
    <dbReference type="NCBI Taxonomy" id="342808"/>
    <lineage>
        <taxon>Eukaryota</taxon>
        <taxon>Metamonada</taxon>
        <taxon>Preaxostyla</taxon>
        <taxon>Paratrimastigidae</taxon>
        <taxon>Paratrimastix</taxon>
    </lineage>
</organism>
<dbReference type="InterPro" id="IPR047202">
    <property type="entry name" value="Lipocalin_Blc-like_dom"/>
</dbReference>
<dbReference type="SUPFAM" id="SSF50814">
    <property type="entry name" value="Lipocalins"/>
    <property type="match status" value="1"/>
</dbReference>
<dbReference type="InterPro" id="IPR022271">
    <property type="entry name" value="Lipocalin_ApoD"/>
</dbReference>
<dbReference type="EMBL" id="JAPMOS010000031">
    <property type="protein sequence ID" value="KAJ4458319.1"/>
    <property type="molecule type" value="Genomic_DNA"/>
</dbReference>
<dbReference type="PANTHER" id="PTHR10612:SF34">
    <property type="entry name" value="APOLIPOPROTEIN D"/>
    <property type="match status" value="1"/>
</dbReference>
<accession>A0ABQ8UGC9</accession>
<dbReference type="Gene3D" id="2.40.128.20">
    <property type="match status" value="1"/>
</dbReference>
<dbReference type="InterPro" id="IPR000566">
    <property type="entry name" value="Lipocln_cytosolic_FA-bd_dom"/>
</dbReference>
<proteinExistence type="inferred from homology"/>
<protein>
    <submittedName>
        <fullName evidence="4">Membrane protein</fullName>
    </submittedName>
</protein>
<feature type="domain" description="Lipocalin/cytosolic fatty-acid binding" evidence="3">
    <location>
        <begin position="13"/>
        <end position="153"/>
    </location>
</feature>
<reference evidence="4" key="1">
    <citation type="journal article" date="2022" name="bioRxiv">
        <title>Genomics of Preaxostyla Flagellates Illuminates Evolutionary Transitions and the Path Towards Mitochondrial Loss.</title>
        <authorList>
            <person name="Novak L.V.F."/>
            <person name="Treitli S.C."/>
            <person name="Pyrih J."/>
            <person name="Halakuc P."/>
            <person name="Pipaliya S.V."/>
            <person name="Vacek V."/>
            <person name="Brzon O."/>
            <person name="Soukal P."/>
            <person name="Eme L."/>
            <person name="Dacks J.B."/>
            <person name="Karnkowska A."/>
            <person name="Elias M."/>
            <person name="Hampl V."/>
        </authorList>
    </citation>
    <scope>NUCLEOTIDE SEQUENCE</scope>
    <source>
        <strain evidence="4">RCP-MX</strain>
    </source>
</reference>
<evidence type="ECO:0000313" key="4">
    <source>
        <dbReference type="EMBL" id="KAJ4458319.1"/>
    </source>
</evidence>
<dbReference type="Proteomes" id="UP001141327">
    <property type="component" value="Unassembled WGS sequence"/>
</dbReference>
<dbReference type="CDD" id="cd19438">
    <property type="entry name" value="lipocalin_Blc-like"/>
    <property type="match status" value="1"/>
</dbReference>
<dbReference type="PANTHER" id="PTHR10612">
    <property type="entry name" value="APOLIPOPROTEIN D"/>
    <property type="match status" value="1"/>
</dbReference>